<dbReference type="GO" id="GO:0005634">
    <property type="term" value="C:nucleus"/>
    <property type="evidence" value="ECO:0007669"/>
    <property type="project" value="UniProtKB-SubCell"/>
</dbReference>
<sequence length="840" mass="93550">MSTKKSVTRPPRKEFYIDVPVTPTQKKTSNPGFHQTKLSFTVLTPSKFSSSSNTSSPNDSKKTPSSTISGESKASPIGAPVILTQRKSKKAAASAEKENSSERVGGSKRKKNGNDDDGEVGSSKKAKKDSNPDPKVKVAVRIPTAPPDEDESEVNTEGKDGKKKRNNNPGLRVINGKIYDSTDGTACHQDRQKTLEPKLRCTAMNPHTGEQCKLMFCERCLLNRYGENAETIRSITPPKATPGRREKATQEYVADAKYHWKCPVCRDICNCSFCRKKKGLEATGIMVHTAKAFGVDSVNDLLQKDINAKAVSVAKFREPKELKEPKQPKSAKELKEKPPKPAKESKTSASSMTSVLSPPPKPIEKVLPPPFHVVELSFPESILWQRIQLREFLLRFGPLLSIDAKHVRRLDDVQHAWSHDFANAVVTATLKAIASDDFATGVEPLIGVDAAIQAFKEVTKPSLGITDRGWHAVAELLKLEGLDDVPEGSLCTSTTQPTRVTRGVASNPAPRVIPTFSEHEQLALINLLCEAALSTDLLRREIATAPDSLRAHEESLKKELKLTRFQESLDNGARKSLTMVLKELQGRKDRAGIEKAERELKVFEEEVAGRRRELEGRKVELMRHEEKLARRVGPLGRDVRGNVYWRFGNVMGGKRSFFKSSWGQCLVVVGRGCGEEEGRTKVEGEHVEDREEDSKFWFVQGSEDVEWLRKWVEYEAYEKWGPKKKKAVRKKTESAEEKKPDPAMVVVIPEDEHEEDGEAAQHSFVSDESARTVELDFVEVPCVRMNVKVSAPVVGEHEEEERPTEEGITRDEVQKLVEALEAQAMLFRVMGIKSVTKEAG</sequence>
<evidence type="ECO:0000256" key="3">
    <source>
        <dbReference type="ARBA" id="ARBA00022490"/>
    </source>
</evidence>
<evidence type="ECO:0000256" key="10">
    <source>
        <dbReference type="SAM" id="MobiDB-lite"/>
    </source>
</evidence>
<organism evidence="12 13">
    <name type="scientific">Jimgerdemannia flammicorona</name>
    <dbReference type="NCBI Taxonomy" id="994334"/>
    <lineage>
        <taxon>Eukaryota</taxon>
        <taxon>Fungi</taxon>
        <taxon>Fungi incertae sedis</taxon>
        <taxon>Mucoromycota</taxon>
        <taxon>Mucoromycotina</taxon>
        <taxon>Endogonomycetes</taxon>
        <taxon>Endogonales</taxon>
        <taxon>Endogonaceae</taxon>
        <taxon>Jimgerdemannia</taxon>
    </lineage>
</organism>
<feature type="compositionally biased region" description="Low complexity" evidence="10">
    <location>
        <begin position="44"/>
        <end position="58"/>
    </location>
</feature>
<dbReference type="GO" id="GO:0005737">
    <property type="term" value="C:cytoplasm"/>
    <property type="evidence" value="ECO:0007669"/>
    <property type="project" value="UniProtKB-SubCell"/>
</dbReference>
<evidence type="ECO:0000259" key="11">
    <source>
        <dbReference type="Pfam" id="PF10497"/>
    </source>
</evidence>
<keyword evidence="6" id="KW-0832">Ubl conjugation</keyword>
<evidence type="ECO:0000256" key="8">
    <source>
        <dbReference type="ARBA" id="ARBA00023163"/>
    </source>
</evidence>
<comment type="caution">
    <text evidence="12">The sequence shown here is derived from an EMBL/GenBank/DDBJ whole genome shotgun (WGS) entry which is preliminary data.</text>
</comment>
<keyword evidence="5" id="KW-0597">Phosphoprotein</keyword>
<evidence type="ECO:0000256" key="7">
    <source>
        <dbReference type="ARBA" id="ARBA00023015"/>
    </source>
</evidence>
<evidence type="ECO:0000256" key="6">
    <source>
        <dbReference type="ARBA" id="ARBA00022843"/>
    </source>
</evidence>
<feature type="region of interest" description="Disordered" evidence="10">
    <location>
        <begin position="1"/>
        <end position="173"/>
    </location>
</feature>
<comment type="subcellular location">
    <subcellularLocation>
        <location evidence="2">Cytoplasm</location>
    </subcellularLocation>
    <subcellularLocation>
        <location evidence="1">Nucleus</location>
    </subcellularLocation>
</comment>
<keyword evidence="8" id="KW-0804">Transcription</keyword>
<feature type="domain" description="Zinc-finger" evidence="11">
    <location>
        <begin position="179"/>
        <end position="232"/>
    </location>
</feature>
<keyword evidence="9" id="KW-0539">Nucleus</keyword>
<dbReference type="Pfam" id="PF10497">
    <property type="entry name" value="zf-4CXXC_R1"/>
    <property type="match status" value="2"/>
</dbReference>
<evidence type="ECO:0000313" key="13">
    <source>
        <dbReference type="Proteomes" id="UP000268093"/>
    </source>
</evidence>
<accession>A0A433B9D2</accession>
<feature type="non-terminal residue" evidence="12">
    <location>
        <position position="840"/>
    </location>
</feature>
<feature type="compositionally biased region" description="Basic and acidic residues" evidence="10">
    <location>
        <begin position="319"/>
        <end position="346"/>
    </location>
</feature>
<keyword evidence="7" id="KW-0805">Transcription regulation</keyword>
<reference evidence="12 13" key="1">
    <citation type="journal article" date="2018" name="New Phytol.">
        <title>Phylogenomics of Endogonaceae and evolution of mycorrhizas within Mucoromycota.</title>
        <authorList>
            <person name="Chang Y."/>
            <person name="Desiro A."/>
            <person name="Na H."/>
            <person name="Sandor L."/>
            <person name="Lipzen A."/>
            <person name="Clum A."/>
            <person name="Barry K."/>
            <person name="Grigoriev I.V."/>
            <person name="Martin F.M."/>
            <person name="Stajich J.E."/>
            <person name="Smith M.E."/>
            <person name="Bonito G."/>
            <person name="Spatafora J.W."/>
        </authorList>
    </citation>
    <scope>NUCLEOTIDE SEQUENCE [LARGE SCALE GENOMIC DNA]</scope>
    <source>
        <strain evidence="12 13">GMNB39</strain>
    </source>
</reference>
<evidence type="ECO:0000256" key="5">
    <source>
        <dbReference type="ARBA" id="ARBA00022553"/>
    </source>
</evidence>
<feature type="domain" description="Zinc-finger" evidence="11">
    <location>
        <begin position="254"/>
        <end position="302"/>
    </location>
</feature>
<name>A0A433B9D2_9FUNG</name>
<keyword evidence="4" id="KW-1017">Isopeptide bond</keyword>
<proteinExistence type="predicted"/>
<gene>
    <name evidence="12" type="ORF">BC936DRAFT_139725</name>
</gene>
<dbReference type="GO" id="GO:0006355">
    <property type="term" value="P:regulation of DNA-templated transcription"/>
    <property type="evidence" value="ECO:0007669"/>
    <property type="project" value="InterPro"/>
</dbReference>
<dbReference type="PANTHER" id="PTHR31169:SF8">
    <property type="entry name" value="ZINC-FINGER DOMAIN OF MONOAMINE-OXIDASE A REPRESSOR R1 PROTEIN"/>
    <property type="match status" value="1"/>
</dbReference>
<evidence type="ECO:0000256" key="1">
    <source>
        <dbReference type="ARBA" id="ARBA00004123"/>
    </source>
</evidence>
<evidence type="ECO:0000256" key="2">
    <source>
        <dbReference type="ARBA" id="ARBA00004496"/>
    </source>
</evidence>
<evidence type="ECO:0000313" key="12">
    <source>
        <dbReference type="EMBL" id="RUP13745.1"/>
    </source>
</evidence>
<dbReference type="EMBL" id="RBNI01015663">
    <property type="protein sequence ID" value="RUP13745.1"/>
    <property type="molecule type" value="Genomic_DNA"/>
</dbReference>
<dbReference type="PANTHER" id="PTHR31169">
    <property type="entry name" value="OS05G0300700 PROTEIN"/>
    <property type="match status" value="1"/>
</dbReference>
<keyword evidence="13" id="KW-1185">Reference proteome</keyword>
<dbReference type="InterPro" id="IPR040221">
    <property type="entry name" value="CDCA7/CDA7L"/>
</dbReference>
<dbReference type="Proteomes" id="UP000268093">
    <property type="component" value="Unassembled WGS sequence"/>
</dbReference>
<feature type="region of interest" description="Disordered" evidence="10">
    <location>
        <begin position="319"/>
        <end position="361"/>
    </location>
</feature>
<evidence type="ECO:0000256" key="4">
    <source>
        <dbReference type="ARBA" id="ARBA00022499"/>
    </source>
</evidence>
<dbReference type="OrthoDB" id="298344at2759"/>
<evidence type="ECO:0000256" key="9">
    <source>
        <dbReference type="ARBA" id="ARBA00023242"/>
    </source>
</evidence>
<feature type="compositionally biased region" description="Polar residues" evidence="10">
    <location>
        <begin position="22"/>
        <end position="43"/>
    </location>
</feature>
<protein>
    <recommendedName>
        <fullName evidence="11">Zinc-finger domain-containing protein</fullName>
    </recommendedName>
</protein>
<keyword evidence="3" id="KW-0963">Cytoplasm</keyword>
<dbReference type="InterPro" id="IPR018866">
    <property type="entry name" value="Znf-4CXXC_R1"/>
</dbReference>
<dbReference type="AlphaFoldDB" id="A0A433B9D2"/>